<protein>
    <submittedName>
        <fullName evidence="2">Uncharacterized protein IVSP1-1</fullName>
    </submittedName>
</protein>
<keyword evidence="1" id="KW-0472">Membrane</keyword>
<keyword evidence="1" id="KW-0812">Transmembrane</keyword>
<dbReference type="AlphaFoldDB" id="D7P5L9"/>
<name>D7P5L9_HYPDD</name>
<feature type="transmembrane region" description="Helical" evidence="1">
    <location>
        <begin position="50"/>
        <end position="70"/>
    </location>
</feature>
<sequence length="253" mass="27949">MDLDFETIAKIAEAFPAADFASDGNADNQLGDSTEIQKEGNKHLRFVKMLYGLIIQAHVLSWVAAGMFILGSLSDLYLQTSYITDHIIVGIGSVLWILYAYSKHNYPVLLQNLIVGGISVYVFLRHLNMGKFAYLIAALLCMSCAVNRHENVMISTNPNIIPSQCSNISNAASNHVIAMRSNSHPPICELEVIGKVLDEKIKVIGELQQILDGVAESSGTGQIVNHNYDDMYKTARNMIDSVLKDVRSKMQKC</sequence>
<evidence type="ECO:0000256" key="1">
    <source>
        <dbReference type="SAM" id="Phobius"/>
    </source>
</evidence>
<feature type="transmembrane region" description="Helical" evidence="1">
    <location>
        <begin position="82"/>
        <end position="101"/>
    </location>
</feature>
<reference evidence="2" key="1">
    <citation type="journal article" date="2010" name="PLoS Pathog.">
        <title>Analysis of virion structural components reveals vestiges of the ancestral ichnovirus genome.</title>
        <authorList>
            <person name="Volkoff A.-N."/>
            <person name="Jouan V."/>
            <person name="Urbach S."/>
            <person name="Samain S."/>
            <person name="Bergoin M."/>
            <person name="Wincker P."/>
            <person name="Demettre E."/>
            <person name="Cousserans F."/>
            <person name="Provost B."/>
            <person name="Coulibaly F."/>
            <person name="Legeai F."/>
            <person name="Beliveau C."/>
            <person name="Cusson M."/>
            <person name="Gyapay G."/>
            <person name="Drezen J.-M."/>
        </authorList>
    </citation>
    <scope>NUCLEOTIDE SEQUENCE</scope>
</reference>
<feature type="transmembrane region" description="Helical" evidence="1">
    <location>
        <begin position="108"/>
        <end position="124"/>
    </location>
</feature>
<keyword evidence="1" id="KW-1133">Transmembrane helix</keyword>
<evidence type="ECO:0000313" key="2">
    <source>
        <dbReference type="EMBL" id="ADI40453.1"/>
    </source>
</evidence>
<dbReference type="EMBL" id="GQ923581">
    <property type="protein sequence ID" value="ADI40453.1"/>
    <property type="molecule type" value="Genomic_DNA"/>
</dbReference>
<organism evidence="2">
    <name type="scientific">Hyposoter didymator</name>
    <name type="common">Parasitoid wasp</name>
    <name type="synonym">Ichneumon didymator</name>
    <dbReference type="NCBI Taxonomy" id="260305"/>
    <lineage>
        <taxon>Eukaryota</taxon>
        <taxon>Metazoa</taxon>
        <taxon>Ecdysozoa</taxon>
        <taxon>Arthropoda</taxon>
        <taxon>Hexapoda</taxon>
        <taxon>Insecta</taxon>
        <taxon>Pterygota</taxon>
        <taxon>Neoptera</taxon>
        <taxon>Endopterygota</taxon>
        <taxon>Hymenoptera</taxon>
        <taxon>Apocrita</taxon>
        <taxon>Ichneumonoidea</taxon>
        <taxon>Ichneumonidae</taxon>
        <taxon>Campopleginae</taxon>
        <taxon>Dusona group</taxon>
        <taxon>Hyposoter</taxon>
    </lineage>
</organism>
<proteinExistence type="predicted"/>
<gene>
    <name evidence="2" type="primary">IVSP1-1</name>
</gene>
<accession>D7P5L9</accession>